<protein>
    <submittedName>
        <fullName evidence="1">Uncharacterized protein</fullName>
    </submittedName>
</protein>
<gene>
    <name evidence="1" type="ORF">HID58_072625</name>
</gene>
<dbReference type="Proteomes" id="UP000824890">
    <property type="component" value="Unassembled WGS sequence"/>
</dbReference>
<proteinExistence type="predicted"/>
<sequence length="47" mass="5342">MKVHAKTPSPGRDSSRSTRMCTLISRSTIRSPMIFFFKFRASYDGVS</sequence>
<dbReference type="EMBL" id="JAGKQM010000016">
    <property type="protein sequence ID" value="KAH0875263.1"/>
    <property type="molecule type" value="Genomic_DNA"/>
</dbReference>
<comment type="caution">
    <text evidence="1">The sequence shown here is derived from an EMBL/GenBank/DDBJ whole genome shotgun (WGS) entry which is preliminary data.</text>
</comment>
<keyword evidence="2" id="KW-1185">Reference proteome</keyword>
<accession>A0ABQ7Z543</accession>
<evidence type="ECO:0000313" key="1">
    <source>
        <dbReference type="EMBL" id="KAH0875263.1"/>
    </source>
</evidence>
<name>A0ABQ7Z543_BRANA</name>
<organism evidence="1 2">
    <name type="scientific">Brassica napus</name>
    <name type="common">Rape</name>
    <dbReference type="NCBI Taxonomy" id="3708"/>
    <lineage>
        <taxon>Eukaryota</taxon>
        <taxon>Viridiplantae</taxon>
        <taxon>Streptophyta</taxon>
        <taxon>Embryophyta</taxon>
        <taxon>Tracheophyta</taxon>
        <taxon>Spermatophyta</taxon>
        <taxon>Magnoliopsida</taxon>
        <taxon>eudicotyledons</taxon>
        <taxon>Gunneridae</taxon>
        <taxon>Pentapetalae</taxon>
        <taxon>rosids</taxon>
        <taxon>malvids</taxon>
        <taxon>Brassicales</taxon>
        <taxon>Brassicaceae</taxon>
        <taxon>Brassiceae</taxon>
        <taxon>Brassica</taxon>
    </lineage>
</organism>
<evidence type="ECO:0000313" key="2">
    <source>
        <dbReference type="Proteomes" id="UP000824890"/>
    </source>
</evidence>
<reference evidence="1 2" key="1">
    <citation type="submission" date="2021-05" db="EMBL/GenBank/DDBJ databases">
        <title>Genome Assembly of Synthetic Allotetraploid Brassica napus Reveals Homoeologous Exchanges between Subgenomes.</title>
        <authorList>
            <person name="Davis J.T."/>
        </authorList>
    </citation>
    <scope>NUCLEOTIDE SEQUENCE [LARGE SCALE GENOMIC DNA]</scope>
    <source>
        <strain evidence="2">cv. Da-Ae</strain>
        <tissue evidence="1">Seedling</tissue>
    </source>
</reference>